<comment type="caution">
    <text evidence="8">Lacks conserved residue(s) required for the propagation of feature annotation.</text>
</comment>
<dbReference type="Pfam" id="PF13500">
    <property type="entry name" value="AAA_26"/>
    <property type="match status" value="1"/>
</dbReference>
<reference evidence="10" key="1">
    <citation type="submission" date="2017-01" db="EMBL/GenBank/DDBJ databases">
        <authorList>
            <person name="Varghese N."/>
            <person name="Submissions S."/>
        </authorList>
    </citation>
    <scope>NUCLEOTIDE SEQUENCE [LARGE SCALE GENOMIC DNA]</scope>
    <source>
        <strain evidence="10">UM1</strain>
    </source>
</reference>
<keyword evidence="3 8" id="KW-0479">Metal-binding</keyword>
<keyword evidence="5 8" id="KW-0093">Biotin biosynthesis</keyword>
<feature type="binding site" evidence="8">
    <location>
        <position position="54"/>
    </location>
    <ligand>
        <name>ATP</name>
        <dbReference type="ChEBI" id="CHEBI:30616"/>
    </ligand>
</feature>
<feature type="binding site" evidence="8">
    <location>
        <position position="41"/>
    </location>
    <ligand>
        <name>substrate</name>
    </ligand>
</feature>
<accession>A0A1N6Y5T8</accession>
<comment type="function">
    <text evidence="8">Catalyzes a mechanistically unusual reaction, the ATP-dependent insertion of CO2 between the N7 and N8 nitrogen atoms of 7,8-diaminopelargonic acid (DAPA, also called 7,8-diammoniononanoate) to form a ureido ring.</text>
</comment>
<feature type="binding site" evidence="8">
    <location>
        <begin position="115"/>
        <end position="118"/>
    </location>
    <ligand>
        <name>ATP</name>
        <dbReference type="ChEBI" id="CHEBI:30616"/>
    </ligand>
</feature>
<dbReference type="GO" id="GO:0000287">
    <property type="term" value="F:magnesium ion binding"/>
    <property type="evidence" value="ECO:0007669"/>
    <property type="project" value="UniProtKB-UniRule"/>
</dbReference>
<evidence type="ECO:0000256" key="4">
    <source>
        <dbReference type="ARBA" id="ARBA00022741"/>
    </source>
</evidence>
<keyword evidence="2 8" id="KW-0436">Ligase</keyword>
<comment type="pathway">
    <text evidence="8">Cofactor biosynthesis; biotin biosynthesis; biotin from 7,8-diaminononanoate: step 1/2.</text>
</comment>
<evidence type="ECO:0000256" key="3">
    <source>
        <dbReference type="ARBA" id="ARBA00022723"/>
    </source>
</evidence>
<dbReference type="GO" id="GO:0004141">
    <property type="term" value="F:dethiobiotin synthase activity"/>
    <property type="evidence" value="ECO:0007669"/>
    <property type="project" value="UniProtKB-UniRule"/>
</dbReference>
<sequence>MPTAYITGTDTEIGKTFVTCALLRDARASAQRIIGMKPVASGCIETVEGWRSEDALAHIEADGLDAAYIDRNPYALPLPVAPEIAARDAGVAIDLSNITQAYARLRAAHEGVLVEGVGGWLAPLTETLEQADVVRALQLPVLMVVGMRLGCVHQARATQRAIIGDGCEFAGWIANPVEPLMASFDDNLAILTRVLGQPPMQVMPPRL</sequence>
<feature type="active site" evidence="8">
    <location>
        <position position="37"/>
    </location>
</feature>
<comment type="subunit">
    <text evidence="8">Homodimer.</text>
</comment>
<evidence type="ECO:0000256" key="7">
    <source>
        <dbReference type="ARBA" id="ARBA00022842"/>
    </source>
</evidence>
<keyword evidence="4 8" id="KW-0547">Nucleotide-binding</keyword>
<dbReference type="RefSeq" id="WP_076588484.1">
    <property type="nucleotide sequence ID" value="NZ_FTLW01000006.1"/>
</dbReference>
<dbReference type="STRING" id="1604334.SAMN05421546_2390"/>
<name>A0A1N6Y5T8_9GAMM</name>
<dbReference type="PANTHER" id="PTHR43210:SF5">
    <property type="entry name" value="DETHIOBIOTIN SYNTHETASE"/>
    <property type="match status" value="1"/>
</dbReference>
<dbReference type="CDD" id="cd03109">
    <property type="entry name" value="DTBS"/>
    <property type="match status" value="1"/>
</dbReference>
<dbReference type="InterPro" id="IPR004472">
    <property type="entry name" value="DTB_synth_BioD"/>
</dbReference>
<dbReference type="Proteomes" id="UP000241788">
    <property type="component" value="Unassembled WGS sequence"/>
</dbReference>
<comment type="similarity">
    <text evidence="8">Belongs to the dethiobiotin synthetase family.</text>
</comment>
<dbReference type="EMBL" id="FTLW01000006">
    <property type="protein sequence ID" value="SIR10005.1"/>
    <property type="molecule type" value="Genomic_DNA"/>
</dbReference>
<comment type="catalytic activity">
    <reaction evidence="8">
        <text>(7R,8S)-7,8-diammoniononanoate + CO2 + ATP = (4R,5S)-dethiobiotin + ADP + phosphate + 3 H(+)</text>
        <dbReference type="Rhea" id="RHEA:15805"/>
        <dbReference type="ChEBI" id="CHEBI:15378"/>
        <dbReference type="ChEBI" id="CHEBI:16526"/>
        <dbReference type="ChEBI" id="CHEBI:30616"/>
        <dbReference type="ChEBI" id="CHEBI:43474"/>
        <dbReference type="ChEBI" id="CHEBI:149469"/>
        <dbReference type="ChEBI" id="CHEBI:149473"/>
        <dbReference type="ChEBI" id="CHEBI:456216"/>
        <dbReference type="EC" id="6.3.3.3"/>
    </reaction>
</comment>
<comment type="subcellular location">
    <subcellularLocation>
        <location evidence="8">Cytoplasm</location>
    </subcellularLocation>
</comment>
<keyword evidence="1 8" id="KW-0963">Cytoplasm</keyword>
<dbReference type="UniPathway" id="UPA00078">
    <property type="reaction ID" value="UER00161"/>
</dbReference>
<feature type="binding site" evidence="8">
    <location>
        <position position="16"/>
    </location>
    <ligand>
        <name>Mg(2+)</name>
        <dbReference type="ChEBI" id="CHEBI:18420"/>
    </ligand>
</feature>
<evidence type="ECO:0000256" key="2">
    <source>
        <dbReference type="ARBA" id="ARBA00022598"/>
    </source>
</evidence>
<evidence type="ECO:0000256" key="6">
    <source>
        <dbReference type="ARBA" id="ARBA00022840"/>
    </source>
</evidence>
<dbReference type="OrthoDB" id="9802097at2"/>
<proteinExistence type="inferred from homology"/>
<dbReference type="HAMAP" id="MF_00336">
    <property type="entry name" value="BioD"/>
    <property type="match status" value="1"/>
</dbReference>
<gene>
    <name evidence="8" type="primary">bioD</name>
    <name evidence="9" type="ORF">SAMN05421546_2390</name>
</gene>
<dbReference type="GO" id="GO:0005524">
    <property type="term" value="F:ATP binding"/>
    <property type="evidence" value="ECO:0007669"/>
    <property type="project" value="UniProtKB-UniRule"/>
</dbReference>
<evidence type="ECO:0000256" key="5">
    <source>
        <dbReference type="ARBA" id="ARBA00022756"/>
    </source>
</evidence>
<evidence type="ECO:0000313" key="9">
    <source>
        <dbReference type="EMBL" id="SIR10005.1"/>
    </source>
</evidence>
<dbReference type="NCBIfam" id="TIGR00347">
    <property type="entry name" value="bioD"/>
    <property type="match status" value="1"/>
</dbReference>
<dbReference type="InterPro" id="IPR027417">
    <property type="entry name" value="P-loop_NTPase"/>
</dbReference>
<feature type="binding site" evidence="8">
    <location>
        <position position="54"/>
    </location>
    <ligand>
        <name>Mg(2+)</name>
        <dbReference type="ChEBI" id="CHEBI:18420"/>
    </ligand>
</feature>
<dbReference type="GO" id="GO:0009102">
    <property type="term" value="P:biotin biosynthetic process"/>
    <property type="evidence" value="ECO:0007669"/>
    <property type="project" value="UniProtKB-UniRule"/>
</dbReference>
<evidence type="ECO:0000256" key="8">
    <source>
        <dbReference type="HAMAP-Rule" id="MF_00336"/>
    </source>
</evidence>
<dbReference type="SUPFAM" id="SSF52540">
    <property type="entry name" value="P-loop containing nucleoside triphosphate hydrolases"/>
    <property type="match status" value="1"/>
</dbReference>
<dbReference type="EC" id="6.3.3.3" evidence="8"/>
<dbReference type="PANTHER" id="PTHR43210">
    <property type="entry name" value="DETHIOBIOTIN SYNTHETASE"/>
    <property type="match status" value="1"/>
</dbReference>
<organism evidence="9 10">
    <name type="scientific">Solilutibacter tolerans</name>
    <dbReference type="NCBI Taxonomy" id="1604334"/>
    <lineage>
        <taxon>Bacteria</taxon>
        <taxon>Pseudomonadati</taxon>
        <taxon>Pseudomonadota</taxon>
        <taxon>Gammaproteobacteria</taxon>
        <taxon>Lysobacterales</taxon>
        <taxon>Lysobacteraceae</taxon>
        <taxon>Solilutibacter</taxon>
    </lineage>
</organism>
<feature type="binding site" evidence="8">
    <location>
        <position position="115"/>
    </location>
    <ligand>
        <name>Mg(2+)</name>
        <dbReference type="ChEBI" id="CHEBI:18420"/>
    </ligand>
</feature>
<keyword evidence="10" id="KW-1185">Reference proteome</keyword>
<feature type="binding site" evidence="8">
    <location>
        <begin position="12"/>
        <end position="17"/>
    </location>
    <ligand>
        <name>ATP</name>
        <dbReference type="ChEBI" id="CHEBI:30616"/>
    </ligand>
</feature>
<comment type="cofactor">
    <cofactor evidence="8">
        <name>Mg(2+)</name>
        <dbReference type="ChEBI" id="CHEBI:18420"/>
    </cofactor>
</comment>
<evidence type="ECO:0000256" key="1">
    <source>
        <dbReference type="ARBA" id="ARBA00022490"/>
    </source>
</evidence>
<dbReference type="Gene3D" id="3.40.50.300">
    <property type="entry name" value="P-loop containing nucleotide triphosphate hydrolases"/>
    <property type="match status" value="1"/>
</dbReference>
<keyword evidence="6 8" id="KW-0067">ATP-binding</keyword>
<evidence type="ECO:0000313" key="10">
    <source>
        <dbReference type="Proteomes" id="UP000241788"/>
    </source>
</evidence>
<dbReference type="FunFam" id="3.40.50.300:FF:000292">
    <property type="entry name" value="ATP-dependent dethiobiotin synthetase BioD"/>
    <property type="match status" value="1"/>
</dbReference>
<dbReference type="PIRSF" id="PIRSF006755">
    <property type="entry name" value="DTB_synth"/>
    <property type="match status" value="1"/>
</dbReference>
<protein>
    <recommendedName>
        <fullName evidence="8">ATP-dependent dethiobiotin synthetase BioD</fullName>
        <ecNumber evidence="8">6.3.3.3</ecNumber>
    </recommendedName>
    <alternativeName>
        <fullName evidence="8">DTB synthetase</fullName>
        <shortName evidence="8">DTBS</shortName>
    </alternativeName>
    <alternativeName>
        <fullName evidence="8">Dethiobiotin synthase</fullName>
    </alternativeName>
</protein>
<dbReference type="GO" id="GO:0042803">
    <property type="term" value="F:protein homodimerization activity"/>
    <property type="evidence" value="ECO:0007669"/>
    <property type="project" value="UniProtKB-ARBA"/>
</dbReference>
<dbReference type="GO" id="GO:0005829">
    <property type="term" value="C:cytosol"/>
    <property type="evidence" value="ECO:0007669"/>
    <property type="project" value="TreeGrafter"/>
</dbReference>
<dbReference type="AlphaFoldDB" id="A0A1N6Y5T8"/>
<keyword evidence="7 8" id="KW-0460">Magnesium</keyword>